<evidence type="ECO:0000256" key="1">
    <source>
        <dbReference type="PROSITE-ProRule" id="PRU00023"/>
    </source>
</evidence>
<keyword evidence="3" id="KW-0472">Membrane</keyword>
<feature type="transmembrane region" description="Helical" evidence="3">
    <location>
        <begin position="200"/>
        <end position="219"/>
    </location>
</feature>
<organism evidence="4 5">
    <name type="scientific">Sphagnum jensenii</name>
    <dbReference type="NCBI Taxonomy" id="128206"/>
    <lineage>
        <taxon>Eukaryota</taxon>
        <taxon>Viridiplantae</taxon>
        <taxon>Streptophyta</taxon>
        <taxon>Embryophyta</taxon>
        <taxon>Bryophyta</taxon>
        <taxon>Sphagnophytina</taxon>
        <taxon>Sphagnopsida</taxon>
        <taxon>Sphagnales</taxon>
        <taxon>Sphagnaceae</taxon>
        <taxon>Sphagnum</taxon>
    </lineage>
</organism>
<dbReference type="SUPFAM" id="SSF48403">
    <property type="entry name" value="Ankyrin repeat"/>
    <property type="match status" value="1"/>
</dbReference>
<dbReference type="InterPro" id="IPR036770">
    <property type="entry name" value="Ankyrin_rpt-contain_sf"/>
</dbReference>
<sequence>MIKAIIRFMNKHNPEAINKSDDKKRTPLHTSVEAPDYQLVEILLEDGDKIDPELLDSKRRTALEIALHKREYAMVNIVQSYLERAGIVGNHQAYADSATAILVGAALLVTVTFAAWVQIPTNDSTLFWVFISLSFYFAVATFIAAAGAAIPSKGSTLGLIRRAVLLSAFCLAISLACAVAAFATAGFLIVPPSIENRRKVIATIVIGGFVCLFCLLSFVRKFFKALDLFFLMLDLFAQGQLERCIDGAVKAVRSMLGNSLVGGLEDWYDAWYTTPVHKFFDIDDSDEDYPTSSHDDSASTTTEASTPSPGKGKSGGRQLLPPVTRSQESRVNSVTRSREWRVHSVTRSRETRLAIL</sequence>
<feature type="transmembrane region" description="Helical" evidence="3">
    <location>
        <begin position="125"/>
        <end position="151"/>
    </location>
</feature>
<feature type="repeat" description="ANK" evidence="1">
    <location>
        <begin position="23"/>
        <end position="51"/>
    </location>
</feature>
<reference evidence="4" key="1">
    <citation type="submission" date="2024-03" db="EMBL/GenBank/DDBJ databases">
        <authorList>
            <consortium name="ELIXIR-Norway"/>
            <consortium name="Elixir Norway"/>
        </authorList>
    </citation>
    <scope>NUCLEOTIDE SEQUENCE</scope>
</reference>
<dbReference type="PROSITE" id="PS50297">
    <property type="entry name" value="ANK_REP_REGION"/>
    <property type="match status" value="1"/>
</dbReference>
<keyword evidence="5" id="KW-1185">Reference proteome</keyword>
<feature type="compositionally biased region" description="Low complexity" evidence="2">
    <location>
        <begin position="298"/>
        <end position="311"/>
    </location>
</feature>
<evidence type="ECO:0000256" key="2">
    <source>
        <dbReference type="SAM" id="MobiDB-lite"/>
    </source>
</evidence>
<dbReference type="EMBL" id="OZ023704">
    <property type="protein sequence ID" value="CAK9873827.1"/>
    <property type="molecule type" value="Genomic_DNA"/>
</dbReference>
<feature type="transmembrane region" description="Helical" evidence="3">
    <location>
        <begin position="100"/>
        <end position="119"/>
    </location>
</feature>
<name>A0ABP1BES6_9BRYO</name>
<feature type="compositionally biased region" description="Polar residues" evidence="2">
    <location>
        <begin position="324"/>
        <end position="335"/>
    </location>
</feature>
<dbReference type="InterPro" id="IPR002110">
    <property type="entry name" value="Ankyrin_rpt"/>
</dbReference>
<evidence type="ECO:0000313" key="5">
    <source>
        <dbReference type="Proteomes" id="UP001497522"/>
    </source>
</evidence>
<proteinExistence type="predicted"/>
<keyword evidence="1" id="KW-0040">ANK repeat</keyword>
<dbReference type="Gene3D" id="1.25.40.20">
    <property type="entry name" value="Ankyrin repeat-containing domain"/>
    <property type="match status" value="1"/>
</dbReference>
<dbReference type="PROSITE" id="PS50088">
    <property type="entry name" value="ANK_REPEAT"/>
    <property type="match status" value="1"/>
</dbReference>
<accession>A0ABP1BES6</accession>
<evidence type="ECO:0000256" key="3">
    <source>
        <dbReference type="SAM" id="Phobius"/>
    </source>
</evidence>
<evidence type="ECO:0008006" key="6">
    <source>
        <dbReference type="Google" id="ProtNLM"/>
    </source>
</evidence>
<protein>
    <recommendedName>
        <fullName evidence="6">Ankyrin repeat-containing protein</fullName>
    </recommendedName>
</protein>
<keyword evidence="3" id="KW-0812">Transmembrane</keyword>
<evidence type="ECO:0000313" key="4">
    <source>
        <dbReference type="EMBL" id="CAK9873827.1"/>
    </source>
</evidence>
<keyword evidence="3" id="KW-1133">Transmembrane helix</keyword>
<gene>
    <name evidence="4" type="ORF">CSSPJE1EN2_LOCUS16299</name>
</gene>
<feature type="transmembrane region" description="Helical" evidence="3">
    <location>
        <begin position="163"/>
        <end position="188"/>
    </location>
</feature>
<dbReference type="Proteomes" id="UP001497522">
    <property type="component" value="Chromosome 3"/>
</dbReference>
<feature type="region of interest" description="Disordered" evidence="2">
    <location>
        <begin position="288"/>
        <end position="340"/>
    </location>
</feature>